<dbReference type="Proteomes" id="UP000004277">
    <property type="component" value="Unassembled WGS sequence"/>
</dbReference>
<gene>
    <name evidence="1" type="ORF">MW7_015735</name>
</gene>
<evidence type="ECO:0000313" key="1">
    <source>
        <dbReference type="EMBL" id="TMS56538.1"/>
    </source>
</evidence>
<evidence type="ECO:0000313" key="2">
    <source>
        <dbReference type="Proteomes" id="UP000004277"/>
    </source>
</evidence>
<keyword evidence="2" id="KW-1185">Reference proteome</keyword>
<dbReference type="EMBL" id="AKCV02000026">
    <property type="protein sequence ID" value="TMS56538.1"/>
    <property type="molecule type" value="Genomic_DNA"/>
</dbReference>
<organism evidence="1 2">
    <name type="scientific">Imbroritus primus</name>
    <dbReference type="NCBI Taxonomy" id="3058603"/>
    <lineage>
        <taxon>Bacteria</taxon>
        <taxon>Pseudomonadati</taxon>
        <taxon>Pseudomonadota</taxon>
        <taxon>Betaproteobacteria</taxon>
        <taxon>Burkholderiales</taxon>
        <taxon>Burkholderiaceae</taxon>
        <taxon>Imbroritus</taxon>
    </lineage>
</organism>
<comment type="caution">
    <text evidence="1">The sequence shown here is derived from an EMBL/GenBank/DDBJ whole genome shotgun (WGS) entry which is preliminary data.</text>
</comment>
<sequence>MPSTKVLDYFTSLVADDDSIPLTETALAIALDAYPDLDLQAELASIDMLAERLRKQIPGGTPAIDRLRLLNQFFYRDLGFGQNPNDYYDPDNSYLNAVLRSRRGIPISLAVLYMEIGQQVGLPLKGVAFPNHFLLRMSIPAGEVIIDPLSGHTLSKEELQEMLEPFLENEGRSSLEDNGDGIPLGLFLQVASHRDIIARMLRNLKAIYLQEARWQRMLGVQERLVILLPNSIEEIRDRGLAYANLECFRPAVEDLEAYLEARPDASDAEQLRERLPTLRMMSRNTS</sequence>
<name>A0ACD3SK35_9BURK</name>
<protein>
    <submittedName>
        <fullName evidence="1">Tetratricopeptide repeat protein</fullName>
    </submittedName>
</protein>
<accession>A0ACD3SK35</accession>
<reference evidence="1" key="1">
    <citation type="submission" date="2019-05" db="EMBL/GenBank/DDBJ databases">
        <title>Revised genome assembly of Burkholderiaceae (previously Ralstonia) sp. PBA.</title>
        <authorList>
            <person name="Gan H.M."/>
        </authorList>
    </citation>
    <scope>NUCLEOTIDE SEQUENCE</scope>
    <source>
        <strain evidence="1">PBA</strain>
    </source>
</reference>
<proteinExistence type="predicted"/>